<dbReference type="Proteomes" id="UP000005387">
    <property type="component" value="Unassembled WGS sequence"/>
</dbReference>
<keyword evidence="3" id="KW-1185">Reference proteome</keyword>
<feature type="signal peptide" evidence="1">
    <location>
        <begin position="1"/>
        <end position="29"/>
    </location>
</feature>
<name>E0ICZ3_9BACL</name>
<dbReference type="Pfam" id="PF19535">
    <property type="entry name" value="DUF6060"/>
    <property type="match status" value="1"/>
</dbReference>
<evidence type="ECO:0000313" key="2">
    <source>
        <dbReference type="EMBL" id="EFM09448.1"/>
    </source>
</evidence>
<reference evidence="2 3" key="1">
    <citation type="submission" date="2010-07" db="EMBL/GenBank/DDBJ databases">
        <title>The draft genome of Paenibacillus curdlanolyticus YK9.</title>
        <authorList>
            <consortium name="US DOE Joint Genome Institute (JGI-PGF)"/>
            <person name="Lucas S."/>
            <person name="Copeland A."/>
            <person name="Lapidus A."/>
            <person name="Cheng J.-F."/>
            <person name="Bruce D."/>
            <person name="Goodwin L."/>
            <person name="Pitluck S."/>
            <person name="Land M.L."/>
            <person name="Hauser L."/>
            <person name="Chang Y.-J."/>
            <person name="Jeffries C."/>
            <person name="Anderson I.J."/>
            <person name="Johnson E."/>
            <person name="Loganathan U."/>
            <person name="Mulhopadhyay B."/>
            <person name="Kyrpides N."/>
            <person name="Woyke T.J."/>
        </authorList>
    </citation>
    <scope>NUCLEOTIDE SEQUENCE [LARGE SCALE GENOMIC DNA]</scope>
    <source>
        <strain evidence="2 3">YK9</strain>
    </source>
</reference>
<dbReference type="RefSeq" id="WP_006039483.1">
    <property type="nucleotide sequence ID" value="NZ_AEDD01000010.1"/>
</dbReference>
<dbReference type="InterPro" id="IPR045702">
    <property type="entry name" value="DUF6060"/>
</dbReference>
<protein>
    <submittedName>
        <fullName evidence="2">Uncharacterized protein</fullName>
    </submittedName>
</protein>
<gene>
    <name evidence="2" type="ORF">PaecuDRAFT_3495</name>
</gene>
<feature type="chain" id="PRO_5003136437" evidence="1">
    <location>
        <begin position="30"/>
        <end position="261"/>
    </location>
</feature>
<organism evidence="2 3">
    <name type="scientific">Paenibacillus curdlanolyticus YK9</name>
    <dbReference type="NCBI Taxonomy" id="717606"/>
    <lineage>
        <taxon>Bacteria</taxon>
        <taxon>Bacillati</taxon>
        <taxon>Bacillota</taxon>
        <taxon>Bacilli</taxon>
        <taxon>Bacillales</taxon>
        <taxon>Paenibacillaceae</taxon>
        <taxon>Paenibacillus</taxon>
    </lineage>
</organism>
<dbReference type="AlphaFoldDB" id="E0ICZ3"/>
<dbReference type="OrthoDB" id="2590429at2"/>
<accession>E0ICZ3</accession>
<dbReference type="EMBL" id="AEDD01000010">
    <property type="protein sequence ID" value="EFM09448.1"/>
    <property type="molecule type" value="Genomic_DNA"/>
</dbReference>
<keyword evidence="1" id="KW-0732">Signal</keyword>
<evidence type="ECO:0000313" key="3">
    <source>
        <dbReference type="Proteomes" id="UP000005387"/>
    </source>
</evidence>
<sequence length="261" mass="28333">MIKKSFKTVVLSSLSLLVVLSLNTGFTSAKDGKHARYEITKKNGVELLHDSVANVDYTQAFMSDGTPISLESYKEILENSNSNNLPTIEDGNQAIAPADSNIGIQPMSMTSVYFYTETQHWSAVQTPRIASDIVDCRNSAQNCAITANLGITSTESWSANITAQAEKSAIKGSSSFSYTWSTAETSQIGYTLYVAKGKKGHLTFAPIYDFSKGDLVIGYYADIVGYVPVETKNGIWGATPEKFSVGNQHFTYGVWALAIDA</sequence>
<evidence type="ECO:0000256" key="1">
    <source>
        <dbReference type="SAM" id="SignalP"/>
    </source>
</evidence>
<proteinExistence type="predicted"/>